<evidence type="ECO:0000313" key="2">
    <source>
        <dbReference type="Proteomes" id="UP000022645"/>
    </source>
</evidence>
<comment type="caution">
    <text evidence="1">The sequence shown here is derived from an EMBL/GenBank/DDBJ whole genome shotgun (WGS) entry which is preliminary data.</text>
</comment>
<sequence length="40" mass="4853">MKRRNSKWAYFSYSVDGKNIYLKNRIHVSMSTKIVEKNKM</sequence>
<dbReference type="AlphaFoldDB" id="X8IP35"/>
<organism evidence="1 2">
    <name type="scientific">Mogibacterium timidum ATCC 33093</name>
    <dbReference type="NCBI Taxonomy" id="1401079"/>
    <lineage>
        <taxon>Bacteria</taxon>
        <taxon>Bacillati</taxon>
        <taxon>Bacillota</taxon>
        <taxon>Clostridia</taxon>
        <taxon>Peptostreptococcales</taxon>
        <taxon>Anaerovoracaceae</taxon>
        <taxon>Mogibacterium</taxon>
    </lineage>
</organism>
<evidence type="ECO:0000313" key="1">
    <source>
        <dbReference type="EMBL" id="EUC51530.1"/>
    </source>
</evidence>
<protein>
    <submittedName>
        <fullName evidence="1">Uncharacterized protein</fullName>
    </submittedName>
</protein>
<accession>X8IP35</accession>
<name>X8IP35_9FIRM</name>
<dbReference type="EMBL" id="JALU01000028">
    <property type="protein sequence ID" value="EUC51530.1"/>
    <property type="molecule type" value="Genomic_DNA"/>
</dbReference>
<gene>
    <name evidence="1" type="ORF">HMPREF0581_0824</name>
</gene>
<dbReference type="Proteomes" id="UP000022645">
    <property type="component" value="Unassembled WGS sequence"/>
</dbReference>
<reference evidence="1 2" key="1">
    <citation type="submission" date="2014-01" db="EMBL/GenBank/DDBJ databases">
        <authorList>
            <person name="Durkin A.S."/>
            <person name="McCorrison J."/>
            <person name="Torralba M."/>
            <person name="Gillis M."/>
            <person name="Haft D.H."/>
            <person name="Methe B."/>
            <person name="Sutton G."/>
            <person name="Nelson K.E."/>
        </authorList>
    </citation>
    <scope>NUCLEOTIDE SEQUENCE [LARGE SCALE GENOMIC DNA]</scope>
    <source>
        <strain evidence="1 2">ATCC 33093</strain>
    </source>
</reference>
<proteinExistence type="predicted"/>